<proteinExistence type="predicted"/>
<keyword evidence="2" id="KW-1185">Reference proteome</keyword>
<evidence type="ECO:0000313" key="1">
    <source>
        <dbReference type="EMBL" id="MCC9064517.1"/>
    </source>
</evidence>
<comment type="caution">
    <text evidence="1">The sequence shown here is derived from an EMBL/GenBank/DDBJ whole genome shotgun (WGS) entry which is preliminary data.</text>
</comment>
<organism evidence="1 2">
    <name type="scientific">Flavobacterium piscisymbiosum</name>
    <dbReference type="NCBI Taxonomy" id="2893753"/>
    <lineage>
        <taxon>Bacteria</taxon>
        <taxon>Pseudomonadati</taxon>
        <taxon>Bacteroidota</taxon>
        <taxon>Flavobacteriia</taxon>
        <taxon>Flavobacteriales</taxon>
        <taxon>Flavobacteriaceae</taxon>
        <taxon>Flavobacterium</taxon>
    </lineage>
</organism>
<name>A0ABS8MG87_9FLAO</name>
<gene>
    <name evidence="1" type="ORF">LNP81_16050</name>
</gene>
<sequence>MINIDFKKEKGKIDEIINKALADYQNEIDVINIDDWTLKSKELFIDRSYNGYSSQSTQFINNSFPDITSIVDSNARLILYLYTSERDFEFDLIKKQLIAKIKKSK</sequence>
<protein>
    <submittedName>
        <fullName evidence="1">Uncharacterized protein</fullName>
    </submittedName>
</protein>
<reference evidence="1" key="1">
    <citation type="submission" date="2021-11" db="EMBL/GenBank/DDBJ databases">
        <title>Description of novel Flavobacterium species.</title>
        <authorList>
            <person name="Saticioglu I.B."/>
            <person name="Ay H."/>
            <person name="Altun S."/>
            <person name="Duman M."/>
        </authorList>
    </citation>
    <scope>NUCLEOTIDE SEQUENCE</scope>
    <source>
        <strain evidence="1">F-30</strain>
    </source>
</reference>
<evidence type="ECO:0000313" key="2">
    <source>
        <dbReference type="Proteomes" id="UP001430679"/>
    </source>
</evidence>
<dbReference type="RefSeq" id="WP_230037527.1">
    <property type="nucleotide sequence ID" value="NZ_JAJJMM010000001.1"/>
</dbReference>
<accession>A0ABS8MG87</accession>
<dbReference type="EMBL" id="JAJJMM010000001">
    <property type="protein sequence ID" value="MCC9064517.1"/>
    <property type="molecule type" value="Genomic_DNA"/>
</dbReference>
<dbReference type="Proteomes" id="UP001430679">
    <property type="component" value="Unassembled WGS sequence"/>
</dbReference>